<accession>A0A381P495</accession>
<dbReference type="AlphaFoldDB" id="A0A381P495"/>
<name>A0A381P495_9ZZZZ</name>
<evidence type="ECO:0000313" key="1">
    <source>
        <dbReference type="EMBL" id="SUZ61765.1"/>
    </source>
</evidence>
<dbReference type="PROSITE" id="PS51257">
    <property type="entry name" value="PROKAR_LIPOPROTEIN"/>
    <property type="match status" value="1"/>
</dbReference>
<dbReference type="EMBL" id="UINC01000825">
    <property type="protein sequence ID" value="SUZ61765.1"/>
    <property type="molecule type" value="Genomic_DNA"/>
</dbReference>
<organism evidence="1">
    <name type="scientific">marine metagenome</name>
    <dbReference type="NCBI Taxonomy" id="408172"/>
    <lineage>
        <taxon>unclassified sequences</taxon>
        <taxon>metagenomes</taxon>
        <taxon>ecological metagenomes</taxon>
    </lineage>
</organism>
<reference evidence="1" key="1">
    <citation type="submission" date="2018-05" db="EMBL/GenBank/DDBJ databases">
        <authorList>
            <person name="Lanie J.A."/>
            <person name="Ng W.-L."/>
            <person name="Kazmierczak K.M."/>
            <person name="Andrzejewski T.M."/>
            <person name="Davidsen T.M."/>
            <person name="Wayne K.J."/>
            <person name="Tettelin H."/>
            <person name="Glass J.I."/>
            <person name="Rusch D."/>
            <person name="Podicherti R."/>
            <person name="Tsui H.-C.T."/>
            <person name="Winkler M.E."/>
        </authorList>
    </citation>
    <scope>NUCLEOTIDE SEQUENCE</scope>
</reference>
<protein>
    <submittedName>
        <fullName evidence="1">Uncharacterized protein</fullName>
    </submittedName>
</protein>
<gene>
    <name evidence="1" type="ORF">METZ01_LOCUS14619</name>
</gene>
<sequence>MIVRIILSLVGLSFILVACLLVYAFVAPRPLDTTDPSIFLKDGKTVNYCDLPELDGSGKSADDIPKAYTPGCGFSRIPMPILANCTEPLAEGVVDMRGLWHGVSGRIGHLERIEQCGNRVVVTAYGTIHDFRADGTLRNGARDIGAVCNNFNTAIHFDDGVMVFRLFDLFDAVTRRMNGEEMIFTFIDGVETRTKRICQYPDDH</sequence>
<proteinExistence type="predicted"/>